<evidence type="ECO:0000256" key="7">
    <source>
        <dbReference type="ARBA" id="ARBA00022605"/>
    </source>
</evidence>
<dbReference type="PROSITE" id="PS00168">
    <property type="entry name" value="TRP_SYNTHASE_BETA"/>
    <property type="match status" value="1"/>
</dbReference>
<dbReference type="PIRSF" id="PIRSF001413">
    <property type="entry name" value="Trp_syn_beta"/>
    <property type="match status" value="1"/>
</dbReference>
<dbReference type="InterPro" id="IPR006653">
    <property type="entry name" value="Trp_synth_b_CS"/>
</dbReference>
<evidence type="ECO:0000256" key="5">
    <source>
        <dbReference type="ARBA" id="ARBA00011270"/>
    </source>
</evidence>
<accession>A0ABY7P404</accession>
<sequence>MSEDAVRSGVPTHWYNVIADLAGYIPQERRPAQRAGRHGVQPQLPLSIYRQSVSKESFIAIPDEVRAEYERWRPTPLVRARKLEKALGTPAKIYYKYEGVSPSGSHKLNSAIAQAYYYKKAGIRELVTGTGAGQWGTALAMACKSYGMDCTVYMVKCSYEQKPYRRLMMELNGAKVIPSPSVHTEAGRTILLEDPDCPGSLSVASSEAHEYANEGDGVRYSAGSGDNHVLLHQTVIGEEALVQMAERGEFPDTVIGAIGAGSNFAGLAFPFYRASVETGRKTRLVAVEPKSCPKLTRGVYTWDHHDALGNTPMSKMYTLGNDFMPSPIHAGGLRYHGAAPVISWMYHENLVEAVAYAQNEIFEAGVTFARAEQIIPAPESAHAIKHAIDRAVRARESGSTETILFNLSGHGLMDLGAYEKYMNGLLGDDSATELEVDQAIEKLTRARDERGHGSES</sequence>
<dbReference type="PANTHER" id="PTHR48077:SF6">
    <property type="entry name" value="TRYPTOPHAN SYNTHASE"/>
    <property type="match status" value="1"/>
</dbReference>
<evidence type="ECO:0000259" key="13">
    <source>
        <dbReference type="Pfam" id="PF00291"/>
    </source>
</evidence>
<comment type="catalytic activity">
    <reaction evidence="12">
        <text>(1S,2R)-1-C-(indol-3-yl)glycerol 3-phosphate + L-serine = D-glyceraldehyde 3-phosphate + L-tryptophan + H2O</text>
        <dbReference type="Rhea" id="RHEA:10532"/>
        <dbReference type="ChEBI" id="CHEBI:15377"/>
        <dbReference type="ChEBI" id="CHEBI:33384"/>
        <dbReference type="ChEBI" id="CHEBI:57912"/>
        <dbReference type="ChEBI" id="CHEBI:58866"/>
        <dbReference type="ChEBI" id="CHEBI:59776"/>
        <dbReference type="EC" id="4.2.1.20"/>
    </reaction>
</comment>
<evidence type="ECO:0000256" key="12">
    <source>
        <dbReference type="ARBA" id="ARBA00049047"/>
    </source>
</evidence>
<keyword evidence="7" id="KW-0028">Amino-acid biosynthesis</keyword>
<comment type="pathway">
    <text evidence="3">Amino-acid biosynthesis; L-tryptophan biosynthesis; L-tryptophan from chorismate: step 5/5.</text>
</comment>
<comment type="cofactor">
    <cofactor evidence="1">
        <name>pyridoxal 5'-phosphate</name>
        <dbReference type="ChEBI" id="CHEBI:597326"/>
    </cofactor>
</comment>
<evidence type="ECO:0000256" key="10">
    <source>
        <dbReference type="ARBA" id="ARBA00023141"/>
    </source>
</evidence>
<evidence type="ECO:0000256" key="11">
    <source>
        <dbReference type="ARBA" id="ARBA00023239"/>
    </source>
</evidence>
<keyword evidence="8" id="KW-0822">Tryptophan biosynthesis</keyword>
<comment type="similarity">
    <text evidence="4">Belongs to the TrpB family.</text>
</comment>
<evidence type="ECO:0000256" key="3">
    <source>
        <dbReference type="ARBA" id="ARBA00004733"/>
    </source>
</evidence>
<comment type="function">
    <text evidence="2">The beta subunit is responsible for the synthesis of L-tryptophan from indole and L-serine.</text>
</comment>
<dbReference type="PIRSF" id="PIRSF500824">
    <property type="entry name" value="TrpB_prok"/>
    <property type="match status" value="1"/>
</dbReference>
<keyword evidence="11" id="KW-0456">Lyase</keyword>
<evidence type="ECO:0000313" key="15">
    <source>
        <dbReference type="Proteomes" id="UP001212326"/>
    </source>
</evidence>
<dbReference type="EC" id="4.2.1.20" evidence="6"/>
<evidence type="ECO:0000256" key="4">
    <source>
        <dbReference type="ARBA" id="ARBA00009982"/>
    </source>
</evidence>
<keyword evidence="10" id="KW-0057">Aromatic amino acid biosynthesis</keyword>
<evidence type="ECO:0000256" key="6">
    <source>
        <dbReference type="ARBA" id="ARBA00012043"/>
    </source>
</evidence>
<keyword evidence="9" id="KW-0663">Pyridoxal phosphate</keyword>
<dbReference type="NCBIfam" id="TIGR01415">
    <property type="entry name" value="trpB_rel"/>
    <property type="match status" value="1"/>
</dbReference>
<dbReference type="RefSeq" id="WP_270082744.1">
    <property type="nucleotide sequence ID" value="NZ_CP115300.1"/>
</dbReference>
<dbReference type="Gene3D" id="3.40.50.1100">
    <property type="match status" value="2"/>
</dbReference>
<protein>
    <recommendedName>
        <fullName evidence="6">tryptophan synthase</fullName>
        <ecNumber evidence="6">4.2.1.20</ecNumber>
    </recommendedName>
</protein>
<evidence type="ECO:0000256" key="8">
    <source>
        <dbReference type="ARBA" id="ARBA00022822"/>
    </source>
</evidence>
<dbReference type="InterPro" id="IPR001926">
    <property type="entry name" value="TrpB-like_PALP"/>
</dbReference>
<comment type="subunit">
    <text evidence="5">Tetramer of two alpha and two beta chains.</text>
</comment>
<dbReference type="Pfam" id="PF00291">
    <property type="entry name" value="PALP"/>
    <property type="match status" value="1"/>
</dbReference>
<dbReference type="SUPFAM" id="SSF53686">
    <property type="entry name" value="Tryptophan synthase beta subunit-like PLP-dependent enzymes"/>
    <property type="match status" value="1"/>
</dbReference>
<dbReference type="PANTHER" id="PTHR48077">
    <property type="entry name" value="TRYPTOPHAN SYNTHASE-RELATED"/>
    <property type="match status" value="1"/>
</dbReference>
<evidence type="ECO:0000313" key="14">
    <source>
        <dbReference type="EMBL" id="WBO65122.1"/>
    </source>
</evidence>
<evidence type="ECO:0000256" key="2">
    <source>
        <dbReference type="ARBA" id="ARBA00002786"/>
    </source>
</evidence>
<reference evidence="14 15" key="1">
    <citation type="submission" date="2022-12" db="EMBL/GenBank/DDBJ databases">
        <authorList>
            <person name="Mo P."/>
        </authorList>
    </citation>
    <scope>NUCLEOTIDE SEQUENCE [LARGE SCALE GENOMIC DNA]</scope>
    <source>
        <strain evidence="14 15">HUAS 2-6</strain>
    </source>
</reference>
<organism evidence="14 15">
    <name type="scientific">Streptomyces camelliae</name>
    <dbReference type="NCBI Taxonomy" id="3004093"/>
    <lineage>
        <taxon>Bacteria</taxon>
        <taxon>Bacillati</taxon>
        <taxon>Actinomycetota</taxon>
        <taxon>Actinomycetes</taxon>
        <taxon>Kitasatosporales</taxon>
        <taxon>Streptomycetaceae</taxon>
        <taxon>Streptomyces</taxon>
    </lineage>
</organism>
<feature type="domain" description="Tryptophan synthase beta chain-like PALP" evidence="13">
    <location>
        <begin position="72"/>
        <end position="409"/>
    </location>
</feature>
<dbReference type="EMBL" id="CP115300">
    <property type="protein sequence ID" value="WBO65122.1"/>
    <property type="molecule type" value="Genomic_DNA"/>
</dbReference>
<dbReference type="InterPro" id="IPR006316">
    <property type="entry name" value="Trp_synth_b-like"/>
</dbReference>
<proteinExistence type="inferred from homology"/>
<name>A0ABY7P404_9ACTN</name>
<dbReference type="InterPro" id="IPR023026">
    <property type="entry name" value="Trp_synth_beta/beta-like"/>
</dbReference>
<evidence type="ECO:0000256" key="9">
    <source>
        <dbReference type="ARBA" id="ARBA00022898"/>
    </source>
</evidence>
<gene>
    <name evidence="14" type="ORF">O1G22_20935</name>
</gene>
<dbReference type="InterPro" id="IPR036052">
    <property type="entry name" value="TrpB-like_PALP_sf"/>
</dbReference>
<evidence type="ECO:0000256" key="1">
    <source>
        <dbReference type="ARBA" id="ARBA00001933"/>
    </source>
</evidence>
<dbReference type="Proteomes" id="UP001212326">
    <property type="component" value="Chromosome"/>
</dbReference>
<keyword evidence="15" id="KW-1185">Reference proteome</keyword>
<dbReference type="NCBIfam" id="NF009057">
    <property type="entry name" value="PRK12391.1"/>
    <property type="match status" value="1"/>
</dbReference>